<evidence type="ECO:0000256" key="4">
    <source>
        <dbReference type="ARBA" id="ARBA00022989"/>
    </source>
</evidence>
<evidence type="ECO:0000256" key="1">
    <source>
        <dbReference type="ARBA" id="ARBA00004141"/>
    </source>
</evidence>
<evidence type="ECO:0000256" key="2">
    <source>
        <dbReference type="ARBA" id="ARBA00006665"/>
    </source>
</evidence>
<feature type="transmembrane region" description="Helical" evidence="6">
    <location>
        <begin position="164"/>
        <end position="186"/>
    </location>
</feature>
<dbReference type="InterPro" id="IPR005016">
    <property type="entry name" value="TDE1/TMS"/>
</dbReference>
<gene>
    <name evidence="7" type="ORF">F2Q70_00030233</name>
</gene>
<keyword evidence="4 6" id="KW-1133">Transmembrane helix</keyword>
<evidence type="ECO:0000256" key="5">
    <source>
        <dbReference type="ARBA" id="ARBA00023136"/>
    </source>
</evidence>
<comment type="caution">
    <text evidence="7">The sequence shown here is derived from an EMBL/GenBank/DDBJ whole genome shotgun (WGS) entry which is preliminary data.</text>
</comment>
<sequence length="440" mass="49983">MSHLMRLFVDAYNKSYFFSLGFKNCKEGENCLGTEGVLRLFYFVMFLSTLGTSKTHSSRDKWHSGWWSAKLIMWPALTIIPFLLPSTIILLYGELAHFGAGVFLLIQLISVISFITWLNECYQSQKDAERCHVRVMLLATTSYTVCIVGVILMYIWYAPDSSCLLNIFFITWTLFLIQLMTSIALHPKVNADYLTPALMGLYVVFICWCAIRSEPVGENCNRKAAASNRTDWLTIILMTSIALHPKVNADYLTPALMGLYVVFICWCAIRSEPVGENCNRKAAASNRTDWLTIISFVVALLAMVIATFSTGIDSQCFQFKKDVCSEGEEEEVEEDGVPYGYGFFHFVFATGAMYFAMLLIGWNTHHPMKKWTIDVGWTSTWVRIVNEWVAVCVYIWMLMAPIVLKTRRQRASGGPKAACIGFAGFATFYVLIEKFFDMHT</sequence>
<feature type="transmembrane region" description="Helical" evidence="6">
    <location>
        <begin position="343"/>
        <end position="363"/>
    </location>
</feature>
<evidence type="ECO:0000256" key="6">
    <source>
        <dbReference type="SAM" id="Phobius"/>
    </source>
</evidence>
<keyword evidence="5 6" id="KW-0472">Membrane</keyword>
<feature type="transmembrane region" description="Helical" evidence="6">
    <location>
        <begin position="415"/>
        <end position="432"/>
    </location>
</feature>
<organism evidence="7">
    <name type="scientific">Brassica cretica</name>
    <name type="common">Mustard</name>
    <dbReference type="NCBI Taxonomy" id="69181"/>
    <lineage>
        <taxon>Eukaryota</taxon>
        <taxon>Viridiplantae</taxon>
        <taxon>Streptophyta</taxon>
        <taxon>Embryophyta</taxon>
        <taxon>Tracheophyta</taxon>
        <taxon>Spermatophyta</taxon>
        <taxon>Magnoliopsida</taxon>
        <taxon>eudicotyledons</taxon>
        <taxon>Gunneridae</taxon>
        <taxon>Pentapetalae</taxon>
        <taxon>rosids</taxon>
        <taxon>malvids</taxon>
        <taxon>Brassicales</taxon>
        <taxon>Brassicaceae</taxon>
        <taxon>Brassiceae</taxon>
        <taxon>Brassica</taxon>
    </lineage>
</organism>
<dbReference type="AlphaFoldDB" id="A0A8S9FK74"/>
<comment type="subcellular location">
    <subcellularLocation>
        <location evidence="1">Membrane</location>
        <topology evidence="1">Multi-pass membrane protein</topology>
    </subcellularLocation>
</comment>
<comment type="similarity">
    <text evidence="2">Belongs to the TDE1 family.</text>
</comment>
<dbReference type="PANTHER" id="PTHR10383:SF63">
    <property type="entry name" value="OS01G0179800 PROTEIN"/>
    <property type="match status" value="1"/>
</dbReference>
<protein>
    <recommendedName>
        <fullName evidence="8">Serine incorporator</fullName>
    </recommendedName>
</protein>
<feature type="transmembrane region" description="Helical" evidence="6">
    <location>
        <begin position="384"/>
        <end position="403"/>
    </location>
</feature>
<proteinExistence type="inferred from homology"/>
<feature type="transmembrane region" description="Helical" evidence="6">
    <location>
        <begin position="251"/>
        <end position="269"/>
    </location>
</feature>
<feature type="transmembrane region" description="Helical" evidence="6">
    <location>
        <begin position="290"/>
        <end position="312"/>
    </location>
</feature>
<evidence type="ECO:0000256" key="3">
    <source>
        <dbReference type="ARBA" id="ARBA00022692"/>
    </source>
</evidence>
<dbReference type="Pfam" id="PF03348">
    <property type="entry name" value="Serinc"/>
    <property type="match status" value="2"/>
</dbReference>
<feature type="transmembrane region" description="Helical" evidence="6">
    <location>
        <begin position="98"/>
        <end position="119"/>
    </location>
</feature>
<accession>A0A8S9FK74</accession>
<evidence type="ECO:0000313" key="7">
    <source>
        <dbReference type="EMBL" id="KAF2532538.1"/>
    </source>
</evidence>
<feature type="transmembrane region" description="Helical" evidence="6">
    <location>
        <begin position="72"/>
        <end position="92"/>
    </location>
</feature>
<evidence type="ECO:0008006" key="8">
    <source>
        <dbReference type="Google" id="ProtNLM"/>
    </source>
</evidence>
<name>A0A8S9FK74_BRACR</name>
<dbReference type="EMBL" id="QGKY02002305">
    <property type="protein sequence ID" value="KAF2532538.1"/>
    <property type="molecule type" value="Genomic_DNA"/>
</dbReference>
<keyword evidence="3 6" id="KW-0812">Transmembrane</keyword>
<feature type="transmembrane region" description="Helical" evidence="6">
    <location>
        <begin position="131"/>
        <end position="158"/>
    </location>
</feature>
<dbReference type="GO" id="GO:0016020">
    <property type="term" value="C:membrane"/>
    <property type="evidence" value="ECO:0007669"/>
    <property type="project" value="UniProtKB-SubCell"/>
</dbReference>
<dbReference type="PANTHER" id="PTHR10383">
    <property type="entry name" value="SERINE INCORPORATOR"/>
    <property type="match status" value="1"/>
</dbReference>
<reference evidence="7" key="1">
    <citation type="submission" date="2019-12" db="EMBL/GenBank/DDBJ databases">
        <title>Genome sequencing and annotation of Brassica cretica.</title>
        <authorList>
            <person name="Studholme D.J."/>
            <person name="Sarris P.F."/>
        </authorList>
    </citation>
    <scope>NUCLEOTIDE SEQUENCE</scope>
    <source>
        <strain evidence="7">PFS-102/07</strain>
        <tissue evidence="7">Leaf</tissue>
    </source>
</reference>